<gene>
    <name evidence="2" type="ORF">HINF_LOCUS5262</name>
    <name evidence="3" type="ORF">HINF_LOCUS55151</name>
</gene>
<evidence type="ECO:0000313" key="4">
    <source>
        <dbReference type="Proteomes" id="UP001642409"/>
    </source>
</evidence>
<dbReference type="SUPFAM" id="SSF46689">
    <property type="entry name" value="Homeodomain-like"/>
    <property type="match status" value="1"/>
</dbReference>
<keyword evidence="2" id="KW-0238">DNA-binding</keyword>
<accession>A0AA86ND63</accession>
<dbReference type="PROSITE" id="PS50090">
    <property type="entry name" value="MYB_LIKE"/>
    <property type="match status" value="1"/>
</dbReference>
<evidence type="ECO:0000259" key="1">
    <source>
        <dbReference type="PROSITE" id="PS50090"/>
    </source>
</evidence>
<reference evidence="2" key="1">
    <citation type="submission" date="2023-06" db="EMBL/GenBank/DDBJ databases">
        <authorList>
            <person name="Kurt Z."/>
        </authorList>
    </citation>
    <scope>NUCLEOTIDE SEQUENCE</scope>
</reference>
<evidence type="ECO:0000313" key="3">
    <source>
        <dbReference type="EMBL" id="CAL6071449.1"/>
    </source>
</evidence>
<dbReference type="GO" id="GO:0003677">
    <property type="term" value="F:DNA binding"/>
    <property type="evidence" value="ECO:0007669"/>
    <property type="project" value="UniProtKB-KW"/>
</dbReference>
<feature type="domain" description="Myb-like" evidence="1">
    <location>
        <begin position="1"/>
        <end position="52"/>
    </location>
</feature>
<reference evidence="3 4" key="2">
    <citation type="submission" date="2024-07" db="EMBL/GenBank/DDBJ databases">
        <authorList>
            <person name="Akdeniz Z."/>
        </authorList>
    </citation>
    <scope>NUCLEOTIDE SEQUENCE [LARGE SCALE GENOMIC DNA]</scope>
</reference>
<keyword evidence="4" id="KW-1185">Reference proteome</keyword>
<dbReference type="Pfam" id="PF00249">
    <property type="entry name" value="Myb_DNA-binding"/>
    <property type="match status" value="1"/>
</dbReference>
<proteinExistence type="predicted"/>
<dbReference type="Gene3D" id="1.10.10.60">
    <property type="entry name" value="Homeodomain-like"/>
    <property type="match status" value="1"/>
</dbReference>
<dbReference type="SMART" id="SM00717">
    <property type="entry name" value="SANT"/>
    <property type="match status" value="1"/>
</dbReference>
<dbReference type="EMBL" id="CATOUU010000134">
    <property type="protein sequence ID" value="CAI9917617.1"/>
    <property type="molecule type" value="Genomic_DNA"/>
</dbReference>
<evidence type="ECO:0000313" key="2">
    <source>
        <dbReference type="EMBL" id="CAI9917617.1"/>
    </source>
</evidence>
<dbReference type="EMBL" id="CAXDID020000290">
    <property type="protein sequence ID" value="CAL6071449.1"/>
    <property type="molecule type" value="Genomic_DNA"/>
</dbReference>
<sequence length="241" mass="28402">MTQNKWTQVDCEQLLIAVSNSKINKRINWLKVASQLPGRTPVQCKSQYTAKLHYKASEKVNMVWDYDANLLLNANVDIYGQNWKFLSESIYSNKVSPEAIRKQYVLVSEKININCESYANVLVEYGINYIDEKSLTFYVFCLGLRYRLEENRLRLLMNYTEKQVKLPLIYDKMPCSRDEIYAETADQLIYQPYYRKLESALRIHEVIATIEKLLEQTNPLIIDFLCAQFDLKRKSVHKLFL</sequence>
<organism evidence="2">
    <name type="scientific">Hexamita inflata</name>
    <dbReference type="NCBI Taxonomy" id="28002"/>
    <lineage>
        <taxon>Eukaryota</taxon>
        <taxon>Metamonada</taxon>
        <taxon>Diplomonadida</taxon>
        <taxon>Hexamitidae</taxon>
        <taxon>Hexamitinae</taxon>
        <taxon>Hexamita</taxon>
    </lineage>
</organism>
<protein>
    <submittedName>
        <fullName evidence="2">Myb-like DNA-binding domain-containing protein</fullName>
    </submittedName>
    <submittedName>
        <fullName evidence="3">Myb-like_DNA-binding domain-containing protein</fullName>
    </submittedName>
</protein>
<dbReference type="InterPro" id="IPR009057">
    <property type="entry name" value="Homeodomain-like_sf"/>
</dbReference>
<dbReference type="InterPro" id="IPR001005">
    <property type="entry name" value="SANT/Myb"/>
</dbReference>
<name>A0AA86ND63_9EUKA</name>
<dbReference type="CDD" id="cd00167">
    <property type="entry name" value="SANT"/>
    <property type="match status" value="1"/>
</dbReference>
<dbReference type="AlphaFoldDB" id="A0AA86ND63"/>
<dbReference type="Proteomes" id="UP001642409">
    <property type="component" value="Unassembled WGS sequence"/>
</dbReference>
<comment type="caution">
    <text evidence="2">The sequence shown here is derived from an EMBL/GenBank/DDBJ whole genome shotgun (WGS) entry which is preliminary data.</text>
</comment>